<dbReference type="AlphaFoldDB" id="A0A1F4XIS2"/>
<dbReference type="Pfam" id="PF07291">
    <property type="entry name" value="MauE"/>
    <property type="match status" value="1"/>
</dbReference>
<feature type="domain" description="Methylamine utilisation protein MauE" evidence="6">
    <location>
        <begin position="14"/>
        <end position="100"/>
    </location>
</feature>
<comment type="caution">
    <text evidence="7">The sequence shown here is derived from an EMBL/GenBank/DDBJ whole genome shotgun (WGS) entry which is preliminary data.</text>
</comment>
<evidence type="ECO:0000256" key="1">
    <source>
        <dbReference type="ARBA" id="ARBA00004141"/>
    </source>
</evidence>
<proteinExistence type="predicted"/>
<feature type="transmembrane region" description="Helical" evidence="5">
    <location>
        <begin position="112"/>
        <end position="131"/>
    </location>
</feature>
<keyword evidence="2 5" id="KW-0812">Transmembrane</keyword>
<keyword evidence="3 5" id="KW-1133">Transmembrane helix</keyword>
<gene>
    <name evidence="7" type="ORF">A2788_02015</name>
</gene>
<reference evidence="7 8" key="1">
    <citation type="journal article" date="2016" name="Nat. Commun.">
        <title>Thousands of microbial genomes shed light on interconnected biogeochemical processes in an aquifer system.</title>
        <authorList>
            <person name="Anantharaman K."/>
            <person name="Brown C.T."/>
            <person name="Hug L.A."/>
            <person name="Sharon I."/>
            <person name="Castelle C.J."/>
            <person name="Probst A.J."/>
            <person name="Thomas B.C."/>
            <person name="Singh A."/>
            <person name="Wilkins M.J."/>
            <person name="Karaoz U."/>
            <person name="Brodie E.L."/>
            <person name="Williams K.H."/>
            <person name="Hubbard S.S."/>
            <person name="Banfield J.F."/>
        </authorList>
    </citation>
    <scope>NUCLEOTIDE SEQUENCE [LARGE SCALE GENOMIC DNA]</scope>
</reference>
<feature type="transmembrane region" description="Helical" evidence="5">
    <location>
        <begin position="83"/>
        <end position="100"/>
    </location>
</feature>
<evidence type="ECO:0000259" key="6">
    <source>
        <dbReference type="Pfam" id="PF07291"/>
    </source>
</evidence>
<comment type="subcellular location">
    <subcellularLocation>
        <location evidence="1">Membrane</location>
        <topology evidence="1">Multi-pass membrane protein</topology>
    </subcellularLocation>
</comment>
<organism evidence="7 8">
    <name type="scientific">Candidatus Abawacabacteria bacterium RIFCSPHIGHO2_01_FULL_46_8</name>
    <dbReference type="NCBI Taxonomy" id="1817815"/>
    <lineage>
        <taxon>Bacteria</taxon>
        <taxon>Candidatus Abawacaibacteriota</taxon>
    </lineage>
</organism>
<sequence>MQKCSMQHEPMSGWAGPIMRLVLGVTLLWSFIPRLADPSGFVALVNQMGVLPTGLGTFYGTVVPYLATVLAVLLLLGWFNKWVSALTALLFLSFILAIGFMDLGAPIPNKDFGYLALSLSLFFGGAGYWSVDTCHECA</sequence>
<dbReference type="InterPro" id="IPR009908">
    <property type="entry name" value="Methylamine_util_MauE"/>
</dbReference>
<dbReference type="GO" id="GO:0016020">
    <property type="term" value="C:membrane"/>
    <property type="evidence" value="ECO:0007669"/>
    <property type="project" value="UniProtKB-SubCell"/>
</dbReference>
<evidence type="ECO:0000256" key="4">
    <source>
        <dbReference type="ARBA" id="ARBA00023136"/>
    </source>
</evidence>
<dbReference type="EMBL" id="MEWS01000038">
    <property type="protein sequence ID" value="OGC81526.1"/>
    <property type="molecule type" value="Genomic_DNA"/>
</dbReference>
<evidence type="ECO:0000313" key="8">
    <source>
        <dbReference type="Proteomes" id="UP000177521"/>
    </source>
</evidence>
<accession>A0A1F4XIS2</accession>
<name>A0A1F4XIS2_9BACT</name>
<evidence type="ECO:0000313" key="7">
    <source>
        <dbReference type="EMBL" id="OGC81526.1"/>
    </source>
</evidence>
<keyword evidence="4 5" id="KW-0472">Membrane</keyword>
<dbReference type="Proteomes" id="UP000177521">
    <property type="component" value="Unassembled WGS sequence"/>
</dbReference>
<evidence type="ECO:0000256" key="3">
    <source>
        <dbReference type="ARBA" id="ARBA00022989"/>
    </source>
</evidence>
<protein>
    <recommendedName>
        <fullName evidence="6">Methylamine utilisation protein MauE domain-containing protein</fullName>
    </recommendedName>
</protein>
<feature type="transmembrane region" description="Helical" evidence="5">
    <location>
        <begin position="56"/>
        <end position="76"/>
    </location>
</feature>
<evidence type="ECO:0000256" key="5">
    <source>
        <dbReference type="SAM" id="Phobius"/>
    </source>
</evidence>
<dbReference type="GO" id="GO:0030416">
    <property type="term" value="P:methylamine metabolic process"/>
    <property type="evidence" value="ECO:0007669"/>
    <property type="project" value="InterPro"/>
</dbReference>
<evidence type="ECO:0000256" key="2">
    <source>
        <dbReference type="ARBA" id="ARBA00022692"/>
    </source>
</evidence>